<evidence type="ECO:0000313" key="2">
    <source>
        <dbReference type="EMBL" id="MDR7156248.1"/>
    </source>
</evidence>
<keyword evidence="3" id="KW-1185">Reference proteome</keyword>
<feature type="domain" description="SnoaL-like" evidence="1">
    <location>
        <begin position="60"/>
        <end position="182"/>
    </location>
</feature>
<dbReference type="InterPro" id="IPR032710">
    <property type="entry name" value="NTF2-like_dom_sf"/>
</dbReference>
<evidence type="ECO:0000259" key="1">
    <source>
        <dbReference type="Pfam" id="PF13577"/>
    </source>
</evidence>
<dbReference type="Gene3D" id="3.10.450.50">
    <property type="match status" value="1"/>
</dbReference>
<dbReference type="EMBL" id="JAVDWV010000014">
    <property type="protein sequence ID" value="MDR7156248.1"/>
    <property type="molecule type" value="Genomic_DNA"/>
</dbReference>
<proteinExistence type="predicted"/>
<dbReference type="InterPro" id="IPR037401">
    <property type="entry name" value="SnoaL-like"/>
</dbReference>
<dbReference type="Proteomes" id="UP001267638">
    <property type="component" value="Unassembled WGS sequence"/>
</dbReference>
<dbReference type="SUPFAM" id="SSF54427">
    <property type="entry name" value="NTF2-like"/>
    <property type="match status" value="1"/>
</dbReference>
<protein>
    <recommendedName>
        <fullName evidence="1">SnoaL-like domain-containing protein</fullName>
    </recommendedName>
</protein>
<gene>
    <name evidence="2" type="ORF">J2W40_003089</name>
</gene>
<dbReference type="Pfam" id="PF13577">
    <property type="entry name" value="SnoaL_4"/>
    <property type="match status" value="1"/>
</dbReference>
<evidence type="ECO:0000313" key="3">
    <source>
        <dbReference type="Proteomes" id="UP001267638"/>
    </source>
</evidence>
<organism evidence="2 3">
    <name type="scientific">Sphingobium xenophagum</name>
    <dbReference type="NCBI Taxonomy" id="121428"/>
    <lineage>
        <taxon>Bacteria</taxon>
        <taxon>Pseudomonadati</taxon>
        <taxon>Pseudomonadota</taxon>
        <taxon>Alphaproteobacteria</taxon>
        <taxon>Sphingomonadales</taxon>
        <taxon>Sphingomonadaceae</taxon>
        <taxon>Sphingobium</taxon>
    </lineage>
</organism>
<comment type="caution">
    <text evidence="2">The sequence shown here is derived from an EMBL/GenBank/DDBJ whole genome shotgun (WGS) entry which is preliminary data.</text>
</comment>
<accession>A0ABU1X3T3</accession>
<dbReference type="RefSeq" id="WP_310226319.1">
    <property type="nucleotide sequence ID" value="NZ_JAVDWV010000014.1"/>
</dbReference>
<sequence length="228" mass="24634">MMHAQAAMENRLGRSKAGLSPGRYPGALLSSGCEAVHIGSMAIAGMREIGAMADGEAWRPLADRMAIGDCLARLARGEDRRDADLIRSSFWSDATVDYGIFAGDFDAYLAWVVPGSDAIAATQHILGQSLIQIDGDGAKVETHVSAYHRINAGEGARDIWLGGRYLDAMTRRDGVWRIVKRTMVYDWFQDAGAAADWSQGLMGMPFSAPHFTGRVAGDFSAIFFAQAD</sequence>
<name>A0ABU1X3T3_SPHXE</name>
<reference evidence="2 3" key="1">
    <citation type="submission" date="2023-07" db="EMBL/GenBank/DDBJ databases">
        <title>Sorghum-associated microbial communities from plants grown in Nebraska, USA.</title>
        <authorList>
            <person name="Schachtman D."/>
        </authorList>
    </citation>
    <scope>NUCLEOTIDE SEQUENCE [LARGE SCALE GENOMIC DNA]</scope>
    <source>
        <strain evidence="2 3">4256</strain>
    </source>
</reference>